<protein>
    <submittedName>
        <fullName evidence="1">Uncharacterized protein</fullName>
    </submittedName>
</protein>
<dbReference type="EMBL" id="CP000107">
    <property type="protein sequence ID" value="AAZ68487.1"/>
    <property type="molecule type" value="Genomic_DNA"/>
</dbReference>
<keyword evidence="2" id="KW-1185">Reference proteome</keyword>
<sequence>MNMTITTICILEGLLLILVSYFIALKSRISKFDHRILCMIKDDLERKIQRLELENGDLKSKNNQFSIELQNMQSKITELEFEKKTLKYNIDLYKNEFASIDEKYKSHFENLANRIFDEKTDKFNKISQESLSKILNPLQEHINLFKKKVDDSFDVHNKEQFLLKQEIQRIVLANEKITLQAENLANVLKGNVKVQGNWGEMILEKILESSGLRKNQDYILHGTGMDLQNSEGNKQQPDAIVNLPENKHLIIDSKVSLTHYEKYFSTKSEESKDVLLKQFITSVRLHVNVLSNKKYQNIEKLKTPDFVLMFIPIEGAYSLAMQEDVMLHDYAWNKKIVIVCPSTLFATLRTIESVWRLERQNRNTMEIARQGGALYDKIVGFVSDMQKLGKQINILNGVYSDAMKKLSEGNGNILSRTENLKHLGVKTSKKILENFDN</sequence>
<accession>A0ACA6AVT7</accession>
<dbReference type="Proteomes" id="UP000000435">
    <property type="component" value="Chromosome"/>
</dbReference>
<reference evidence="2" key="1">
    <citation type="journal article" date="2006" name="J. Bacteriol.">
        <title>The genome of the obligately intracellular bacterium Ehrlichia canis reveals themes of complex membrane structure and immune evasion strategies.</title>
        <authorList>
            <person name="Mavromatis K."/>
            <person name="Doyle C.K."/>
            <person name="Lykidis A."/>
            <person name="Ivanova N."/>
            <person name="Francino M.P."/>
            <person name="Chain P."/>
            <person name="Shin M."/>
            <person name="Malfatti S."/>
            <person name="Larimer F."/>
            <person name="Copeland A."/>
            <person name="Detter J.C."/>
            <person name="Land M."/>
            <person name="Richardson P.M."/>
            <person name="Yu X.J."/>
            <person name="Walker D.H."/>
            <person name="McBride J.W."/>
            <person name="Kyrpides N.C."/>
        </authorList>
    </citation>
    <scope>NUCLEOTIDE SEQUENCE [LARGE SCALE GENOMIC DNA]</scope>
    <source>
        <strain evidence="2">Jake</strain>
    </source>
</reference>
<organism evidence="1 2">
    <name type="scientific">Ehrlichia canis (strain Jake)</name>
    <dbReference type="NCBI Taxonomy" id="269484"/>
    <lineage>
        <taxon>Bacteria</taxon>
        <taxon>Pseudomonadati</taxon>
        <taxon>Pseudomonadota</taxon>
        <taxon>Alphaproteobacteria</taxon>
        <taxon>Rickettsiales</taxon>
        <taxon>Anaplasmataceae</taxon>
        <taxon>Ehrlichia</taxon>
    </lineage>
</organism>
<proteinExistence type="predicted"/>
<evidence type="ECO:0000313" key="2">
    <source>
        <dbReference type="Proteomes" id="UP000000435"/>
    </source>
</evidence>
<name>A0ACA6AVT7_EHRCJ</name>
<gene>
    <name evidence="1" type="ordered locus">Ecaj_0447</name>
</gene>
<evidence type="ECO:0000313" key="1">
    <source>
        <dbReference type="EMBL" id="AAZ68487.1"/>
    </source>
</evidence>